<evidence type="ECO:0000259" key="9">
    <source>
        <dbReference type="Pfam" id="PF13839"/>
    </source>
</evidence>
<evidence type="ECO:0000256" key="8">
    <source>
        <dbReference type="SAM" id="Phobius"/>
    </source>
</evidence>
<gene>
    <name evidence="11" type="ORF">ILEXP_LOCUS973</name>
</gene>
<keyword evidence="4" id="KW-0735">Signal-anchor</keyword>
<feature type="domain" description="Trichome birefringence-like N-terminal" evidence="10">
    <location>
        <begin position="195"/>
        <end position="247"/>
    </location>
</feature>
<comment type="similarity">
    <text evidence="2">Belongs to the PC-esterase family. TBL subfamily.</text>
</comment>
<feature type="compositionally biased region" description="Basic and acidic residues" evidence="7">
    <location>
        <begin position="133"/>
        <end position="144"/>
    </location>
</feature>
<evidence type="ECO:0008006" key="13">
    <source>
        <dbReference type="Google" id="ProtNLM"/>
    </source>
</evidence>
<dbReference type="GO" id="GO:0016020">
    <property type="term" value="C:membrane"/>
    <property type="evidence" value="ECO:0007669"/>
    <property type="project" value="UniProtKB-SubCell"/>
</dbReference>
<keyword evidence="5 8" id="KW-1133">Transmembrane helix</keyword>
<name>A0ABC8QMZ2_9AQUA</name>
<feature type="compositionally biased region" description="Basic and acidic residues" evidence="7">
    <location>
        <begin position="167"/>
        <end position="180"/>
    </location>
</feature>
<feature type="domain" description="Trichome birefringence-like C-terminal" evidence="9">
    <location>
        <begin position="248"/>
        <end position="534"/>
    </location>
</feature>
<evidence type="ECO:0000256" key="4">
    <source>
        <dbReference type="ARBA" id="ARBA00022968"/>
    </source>
</evidence>
<dbReference type="PANTHER" id="PTHR32285">
    <property type="entry name" value="PROTEIN TRICHOME BIREFRINGENCE-LIKE 9-RELATED"/>
    <property type="match status" value="1"/>
</dbReference>
<sequence length="541" mass="63503">MKLQATELPLMKNQTRRSKNPKIAPLIAIAVLFTIIPIYYPSLRYSHKRLLESSSSYHSLEDSIRPTAISDPLSRNHLQQKDSEPCLFKNEDKQSCHGHHYSVAPKEGERNVERPHEQEEDAERSTNSITRDLGIEKRPEKDFKIVVGERSQKVRKKPPRPSKRRRPETLKLPEKNDRRQASHGGGELSASKALECDIFSGEWVWNPEAPYYTNETCWAIQEHQNCMKFGRPDKGFLKWRWKPDGCELPVFDPFHFLELVRGKSLAFVGDSVARNHMQSLICLLSRVVYPVDVSNSADENFKRWEYRSYNFNISIYWSPFLVRTQQTDPNDVTRPFNLYLDEFNEDWTTKIEKFDYVVISAGHWFFRPSMFYVKRRLVGCLYCLQTNVTHMTSYFSYRRAFRTAFRAINSLKNYRGITYLRTFAPSHFENGPWDKGGECARTRPFGVNEVVLDGYNLEMYMIQLQELRIAKRVGRKRGLKFRLLDTTQPMLLRPDGHPDKYGHWPIENKTVVNDCVHWCLPGPVDTWNDFLLEMLKREDRS</sequence>
<dbReference type="InterPro" id="IPR029962">
    <property type="entry name" value="TBL"/>
</dbReference>
<evidence type="ECO:0000256" key="2">
    <source>
        <dbReference type="ARBA" id="ARBA00007727"/>
    </source>
</evidence>
<proteinExistence type="inferred from homology"/>
<comment type="subcellular location">
    <subcellularLocation>
        <location evidence="1">Membrane</location>
        <topology evidence="1">Single-pass membrane protein</topology>
    </subcellularLocation>
</comment>
<dbReference type="Pfam" id="PF14416">
    <property type="entry name" value="PMR5N"/>
    <property type="match status" value="1"/>
</dbReference>
<dbReference type="Pfam" id="PF13839">
    <property type="entry name" value="PC-Esterase"/>
    <property type="match status" value="1"/>
</dbReference>
<dbReference type="Proteomes" id="UP001642360">
    <property type="component" value="Unassembled WGS sequence"/>
</dbReference>
<keyword evidence="6 8" id="KW-0472">Membrane</keyword>
<dbReference type="AlphaFoldDB" id="A0ABC8QMZ2"/>
<feature type="compositionally biased region" description="Basic residues" evidence="7">
    <location>
        <begin position="153"/>
        <end position="166"/>
    </location>
</feature>
<feature type="transmembrane region" description="Helical" evidence="8">
    <location>
        <begin position="21"/>
        <end position="40"/>
    </location>
</feature>
<accession>A0ABC8QMZ2</accession>
<feature type="region of interest" description="Disordered" evidence="7">
    <location>
        <begin position="89"/>
        <end position="188"/>
    </location>
</feature>
<evidence type="ECO:0000313" key="11">
    <source>
        <dbReference type="EMBL" id="CAK9134039.1"/>
    </source>
</evidence>
<evidence type="ECO:0000256" key="7">
    <source>
        <dbReference type="SAM" id="MobiDB-lite"/>
    </source>
</evidence>
<organism evidence="11 12">
    <name type="scientific">Ilex paraguariensis</name>
    <name type="common">yerba mate</name>
    <dbReference type="NCBI Taxonomy" id="185542"/>
    <lineage>
        <taxon>Eukaryota</taxon>
        <taxon>Viridiplantae</taxon>
        <taxon>Streptophyta</taxon>
        <taxon>Embryophyta</taxon>
        <taxon>Tracheophyta</taxon>
        <taxon>Spermatophyta</taxon>
        <taxon>Magnoliopsida</taxon>
        <taxon>eudicotyledons</taxon>
        <taxon>Gunneridae</taxon>
        <taxon>Pentapetalae</taxon>
        <taxon>asterids</taxon>
        <taxon>campanulids</taxon>
        <taxon>Aquifoliales</taxon>
        <taxon>Aquifoliaceae</taxon>
        <taxon>Ilex</taxon>
    </lineage>
</organism>
<keyword evidence="12" id="KW-1185">Reference proteome</keyword>
<dbReference type="EMBL" id="CAUOFW020000303">
    <property type="protein sequence ID" value="CAK9134039.1"/>
    <property type="molecule type" value="Genomic_DNA"/>
</dbReference>
<comment type="caution">
    <text evidence="11">The sequence shown here is derived from an EMBL/GenBank/DDBJ whole genome shotgun (WGS) entry which is preliminary data.</text>
</comment>
<reference evidence="11 12" key="1">
    <citation type="submission" date="2024-02" db="EMBL/GenBank/DDBJ databases">
        <authorList>
            <person name="Vignale AGUSTIN F."/>
            <person name="Sosa J E."/>
            <person name="Modenutti C."/>
        </authorList>
    </citation>
    <scope>NUCLEOTIDE SEQUENCE [LARGE SCALE GENOMIC DNA]</scope>
</reference>
<evidence type="ECO:0000256" key="1">
    <source>
        <dbReference type="ARBA" id="ARBA00004167"/>
    </source>
</evidence>
<evidence type="ECO:0000256" key="3">
    <source>
        <dbReference type="ARBA" id="ARBA00022692"/>
    </source>
</evidence>
<feature type="compositionally biased region" description="Basic and acidic residues" evidence="7">
    <location>
        <begin position="106"/>
        <end position="117"/>
    </location>
</feature>
<evidence type="ECO:0000259" key="10">
    <source>
        <dbReference type="Pfam" id="PF14416"/>
    </source>
</evidence>
<dbReference type="InterPro" id="IPR025846">
    <property type="entry name" value="TBL_N"/>
</dbReference>
<dbReference type="PANTHER" id="PTHR32285:SF247">
    <property type="entry name" value="PROTEIN TRICHOME BIREFRINGENCE-LIKE 19"/>
    <property type="match status" value="1"/>
</dbReference>
<keyword evidence="3 8" id="KW-0812">Transmembrane</keyword>
<dbReference type="InterPro" id="IPR026057">
    <property type="entry name" value="TBL_C"/>
</dbReference>
<evidence type="ECO:0000313" key="12">
    <source>
        <dbReference type="Proteomes" id="UP001642360"/>
    </source>
</evidence>
<evidence type="ECO:0000256" key="6">
    <source>
        <dbReference type="ARBA" id="ARBA00023136"/>
    </source>
</evidence>
<evidence type="ECO:0000256" key="5">
    <source>
        <dbReference type="ARBA" id="ARBA00022989"/>
    </source>
</evidence>
<protein>
    <recommendedName>
        <fullName evidence="13">Trichome birefringence-like N-terminal domain-containing protein</fullName>
    </recommendedName>
</protein>